<sequence length="192" mass="22065">MKMKNTHHNSERAAKSIGNKFDTLRTWIETGIPVKKDAEGNELFKNGEPVYIDIPTSLNKFLRWSDDSLGIMSTSQSALIKYLSTESKDGKYVEFLLRETKQKLQKQKLLNSSGDLKNQLDEAWKLINAQNKDITKYLSEIKTLKDEVKALTAEQENIELSAKLKMDALEMQVNSLNDQISRLRNMRIIDDK</sequence>
<dbReference type="RefSeq" id="WP_071960835.1">
    <property type="nucleotide sequence ID" value="NZ_CP018025.1"/>
</dbReference>
<evidence type="ECO:0000256" key="1">
    <source>
        <dbReference type="SAM" id="Coils"/>
    </source>
</evidence>
<reference evidence="2 3" key="1">
    <citation type="submission" date="2016-11" db="EMBL/GenBank/DDBJ databases">
        <title>Networking in microbes: conjugative elements and plasmids in the genus Alteromonas.</title>
        <authorList>
            <person name="Lopez-Perez M."/>
            <person name="Ramon-Marco N."/>
            <person name="Rodriguez-Valera F."/>
        </authorList>
    </citation>
    <scope>NUCLEOTIDE SEQUENCE [LARGE SCALE GENOMIC DNA]</scope>
    <source>
        <strain evidence="2 3">CP48</strain>
        <plasmid evidence="3">pamcp48-600</plasmid>
    </source>
</reference>
<accession>A0AAC9NU68</accession>
<evidence type="ECO:0000313" key="3">
    <source>
        <dbReference type="Proteomes" id="UP000182101"/>
    </source>
</evidence>
<keyword evidence="1" id="KW-0175">Coiled coil</keyword>
<proteinExistence type="predicted"/>
<keyword evidence="2" id="KW-0614">Plasmid</keyword>
<dbReference type="EMBL" id="CP018025">
    <property type="protein sequence ID" value="APD92222.1"/>
    <property type="molecule type" value="Genomic_DNA"/>
</dbReference>
<gene>
    <name evidence="2" type="ORF">BM524_20110</name>
</gene>
<dbReference type="Gene3D" id="3.40.50.300">
    <property type="entry name" value="P-loop containing nucleotide triphosphate hydrolases"/>
    <property type="match status" value="1"/>
</dbReference>
<dbReference type="Proteomes" id="UP000182101">
    <property type="component" value="Plasmid pAMCP48-600"/>
</dbReference>
<geneLocation type="plasmid" evidence="3">
    <name>pamcp48-600</name>
</geneLocation>
<evidence type="ECO:0000313" key="2">
    <source>
        <dbReference type="EMBL" id="APD92222.1"/>
    </source>
</evidence>
<protein>
    <submittedName>
        <fullName evidence="2">Uncharacterized protein</fullName>
    </submittedName>
</protein>
<dbReference type="AlphaFoldDB" id="A0AAC9NU68"/>
<feature type="coiled-coil region" evidence="1">
    <location>
        <begin position="127"/>
        <end position="186"/>
    </location>
</feature>
<dbReference type="InterPro" id="IPR027417">
    <property type="entry name" value="P-loop_NTPase"/>
</dbReference>
<name>A0AAC9NU68_9ALTE</name>
<organism evidence="2 3">
    <name type="scientific">Alteromonas mediterranea</name>
    <dbReference type="NCBI Taxonomy" id="314275"/>
    <lineage>
        <taxon>Bacteria</taxon>
        <taxon>Pseudomonadati</taxon>
        <taxon>Pseudomonadota</taxon>
        <taxon>Gammaproteobacteria</taxon>
        <taxon>Alteromonadales</taxon>
        <taxon>Alteromonadaceae</taxon>
        <taxon>Alteromonas/Salinimonas group</taxon>
        <taxon>Alteromonas</taxon>
    </lineage>
</organism>